<comment type="pathway">
    <text evidence="1">Secondary metabolite biosynthesis; hopanoid biosynthesis.</text>
</comment>
<evidence type="ECO:0000259" key="7">
    <source>
        <dbReference type="Pfam" id="PF13249"/>
    </source>
</evidence>
<evidence type="ECO:0000256" key="3">
    <source>
        <dbReference type="ARBA" id="ARBA00022723"/>
    </source>
</evidence>
<sequence length="630" mass="69088">MHLDTPDTKLVLERGIERLLAMQDADGWWSRCPDANVMVDAVDVFIRELLGVRDEKTVSASARWIRSQQSPDGGWTIYPHGPGDLSTTVEAYLALRLSGDGPERPHMREAAQFVRSQGGLASCRLEAKIWLALFGQGSWDSVPTVLPEVVLLPPAAPMSLYKLSTWTRLALVPLGLVHDRRPVVDPGFRLDELHSVGSKSADARHHSRSSPPRLGQLLDQGARGLNRLSPGPLRRRAVRRSIQWILDRQEADGAWLACNVASVFCLLGLYAAGKDAKDPEIQRGLEGLDSFAVWLESPEGPMRRMNCMPTPVWDSALCVWALLDAGLPADHPALLRAADWLAGQEVRAYGDWAVARPGSAAGGWSVGFVEKSYPDCDDTAVVLEALSRVQPEDPEAAAARRGAVNRGINWLLTMQCGDGGWAAYDADNTSLIASKLATLDFTELTDPPCPDITAHALEALAAQGLRDHPRVRQAVRWLLTHQEKDGSWYGRWGVNYLYSTGAAVTALRRAGVPEDHDAVRRAVRWLTGRQNTDGGWGEGVQSYEDPALHGRGDSTPSQTAWALLALHAAGVAAGDGRVQRALGWLAMTQNADGSWDEETFTGTVLPRQFYMSYPMYRQLYPVMAMGRYSR</sequence>
<feature type="domain" description="Squalene cyclase C-terminal" evidence="6">
    <location>
        <begin position="310"/>
        <end position="629"/>
    </location>
</feature>
<dbReference type="EC" id="5.4.99.17" evidence="8"/>
<dbReference type="GO" id="GO:0051007">
    <property type="term" value="F:squalene-hopene cyclase activity"/>
    <property type="evidence" value="ECO:0007669"/>
    <property type="project" value="UniProtKB-EC"/>
</dbReference>
<proteinExistence type="inferred from homology"/>
<keyword evidence="5 8" id="KW-0413">Isomerase</keyword>
<dbReference type="SUPFAM" id="SSF48239">
    <property type="entry name" value="Terpenoid cyclases/Protein prenyltransferases"/>
    <property type="match status" value="2"/>
</dbReference>
<dbReference type="InterPro" id="IPR032697">
    <property type="entry name" value="SQ_cyclase_N"/>
</dbReference>
<dbReference type="InterPro" id="IPR032696">
    <property type="entry name" value="SQ_cyclase_C"/>
</dbReference>
<dbReference type="Gene3D" id="1.50.10.20">
    <property type="match status" value="2"/>
</dbReference>
<evidence type="ECO:0000313" key="9">
    <source>
        <dbReference type="Proteomes" id="UP000634229"/>
    </source>
</evidence>
<evidence type="ECO:0000256" key="1">
    <source>
        <dbReference type="ARBA" id="ARBA00004999"/>
    </source>
</evidence>
<name>A0ABS1NCB3_9ACTN</name>
<keyword evidence="4" id="KW-0677">Repeat</keyword>
<dbReference type="InterPro" id="IPR018333">
    <property type="entry name" value="Squalene_cyclase"/>
</dbReference>
<dbReference type="InterPro" id="IPR008930">
    <property type="entry name" value="Terpenoid_cyclase/PrenylTrfase"/>
</dbReference>
<feature type="domain" description="Squalene cyclase N-terminal" evidence="7">
    <location>
        <begin position="14"/>
        <end position="294"/>
    </location>
</feature>
<dbReference type="EMBL" id="JAERRF010000007">
    <property type="protein sequence ID" value="MBL1097707.1"/>
    <property type="molecule type" value="Genomic_DNA"/>
</dbReference>
<dbReference type="Pfam" id="PF13249">
    <property type="entry name" value="SQHop_cyclase_N"/>
    <property type="match status" value="1"/>
</dbReference>
<keyword evidence="3" id="KW-0479">Metal-binding</keyword>
<dbReference type="PANTHER" id="PTHR11764:SF20">
    <property type="entry name" value="LANOSTEROL SYNTHASE"/>
    <property type="match status" value="1"/>
</dbReference>
<protein>
    <submittedName>
        <fullName evidence="8">Squalene--hopene cyclase</fullName>
        <ecNumber evidence="8">5.4.99.17</ecNumber>
    </submittedName>
</protein>
<comment type="caution">
    <text evidence="8">The sequence shown here is derived from an EMBL/GenBank/DDBJ whole genome shotgun (WGS) entry which is preliminary data.</text>
</comment>
<dbReference type="Proteomes" id="UP000634229">
    <property type="component" value="Unassembled WGS sequence"/>
</dbReference>
<organism evidence="8 9">
    <name type="scientific">Streptomyces coffeae</name>
    <dbReference type="NCBI Taxonomy" id="621382"/>
    <lineage>
        <taxon>Bacteria</taxon>
        <taxon>Bacillati</taxon>
        <taxon>Actinomycetota</taxon>
        <taxon>Actinomycetes</taxon>
        <taxon>Kitasatosporales</taxon>
        <taxon>Streptomycetaceae</taxon>
        <taxon>Streptomyces</taxon>
    </lineage>
</organism>
<evidence type="ECO:0000256" key="5">
    <source>
        <dbReference type="ARBA" id="ARBA00023235"/>
    </source>
</evidence>
<accession>A0ABS1NCB3</accession>
<keyword evidence="9" id="KW-1185">Reference proteome</keyword>
<dbReference type="InterPro" id="IPR006400">
    <property type="entry name" value="Hopene-cyclase"/>
</dbReference>
<reference evidence="8 9" key="1">
    <citation type="submission" date="2021-01" db="EMBL/GenBank/DDBJ databases">
        <title>WGS of actinomycetes isolated from Thailand.</title>
        <authorList>
            <person name="Thawai C."/>
        </authorList>
    </citation>
    <scope>NUCLEOTIDE SEQUENCE [LARGE SCALE GENOMIC DNA]</scope>
    <source>
        <strain evidence="8 9">CA1R205</strain>
    </source>
</reference>
<evidence type="ECO:0000259" key="6">
    <source>
        <dbReference type="Pfam" id="PF13243"/>
    </source>
</evidence>
<gene>
    <name evidence="8" type="primary">shc</name>
    <name evidence="8" type="ORF">JK363_13700</name>
</gene>
<dbReference type="NCBIfam" id="TIGR01787">
    <property type="entry name" value="squalene_cyclas"/>
    <property type="match status" value="1"/>
</dbReference>
<evidence type="ECO:0000256" key="2">
    <source>
        <dbReference type="ARBA" id="ARBA00009755"/>
    </source>
</evidence>
<evidence type="ECO:0000313" key="8">
    <source>
        <dbReference type="EMBL" id="MBL1097707.1"/>
    </source>
</evidence>
<dbReference type="PANTHER" id="PTHR11764">
    <property type="entry name" value="TERPENE CYCLASE/MUTASE FAMILY MEMBER"/>
    <property type="match status" value="1"/>
</dbReference>
<evidence type="ECO:0000256" key="4">
    <source>
        <dbReference type="ARBA" id="ARBA00022737"/>
    </source>
</evidence>
<dbReference type="RefSeq" id="WP_201875138.1">
    <property type="nucleotide sequence ID" value="NZ_JAERRF010000007.1"/>
</dbReference>
<dbReference type="Pfam" id="PF13243">
    <property type="entry name" value="SQHop_cyclase_C"/>
    <property type="match status" value="1"/>
</dbReference>
<comment type="similarity">
    <text evidence="2">Belongs to the terpene cyclase/mutase family.</text>
</comment>
<dbReference type="NCBIfam" id="TIGR01507">
    <property type="entry name" value="hopene_cyclase"/>
    <property type="match status" value="1"/>
</dbReference>